<dbReference type="InterPro" id="IPR024079">
    <property type="entry name" value="MetalloPept_cat_dom_sf"/>
</dbReference>
<keyword evidence="4" id="KW-0732">Signal</keyword>
<dbReference type="GO" id="GO:0004222">
    <property type="term" value="F:metalloendopeptidase activity"/>
    <property type="evidence" value="ECO:0007669"/>
    <property type="project" value="InterPro"/>
</dbReference>
<keyword evidence="7" id="KW-1185">Reference proteome</keyword>
<feature type="chain" id="PRO_5043967691" description="Peptidase M12B domain-containing protein" evidence="4">
    <location>
        <begin position="21"/>
        <end position="407"/>
    </location>
</feature>
<comment type="caution">
    <text evidence="2">Lacks conserved residue(s) required for the propagation of feature annotation.</text>
</comment>
<dbReference type="SUPFAM" id="SSF55486">
    <property type="entry name" value="Metalloproteases ('zincins'), catalytic domain"/>
    <property type="match status" value="1"/>
</dbReference>
<dbReference type="InterPro" id="IPR001590">
    <property type="entry name" value="Peptidase_M12B"/>
</dbReference>
<dbReference type="Pfam" id="PF01562">
    <property type="entry name" value="Pep_M12B_propep"/>
    <property type="match status" value="1"/>
</dbReference>
<feature type="active site" evidence="2">
    <location>
        <position position="403"/>
    </location>
</feature>
<dbReference type="Proteomes" id="UP001311232">
    <property type="component" value="Unassembled WGS sequence"/>
</dbReference>
<evidence type="ECO:0000256" key="2">
    <source>
        <dbReference type="PROSITE-ProRule" id="PRU00276"/>
    </source>
</evidence>
<evidence type="ECO:0000313" key="6">
    <source>
        <dbReference type="EMBL" id="KAK5610177.1"/>
    </source>
</evidence>
<protein>
    <recommendedName>
        <fullName evidence="5">Peptidase M12B domain-containing protein</fullName>
    </recommendedName>
</protein>
<evidence type="ECO:0000256" key="1">
    <source>
        <dbReference type="ARBA" id="ARBA00023157"/>
    </source>
</evidence>
<gene>
    <name evidence="6" type="ORF">CRENBAI_010186</name>
</gene>
<keyword evidence="1" id="KW-1015">Disulfide bond</keyword>
<dbReference type="PANTHER" id="PTHR11905">
    <property type="entry name" value="ADAM A DISINTEGRIN AND METALLOPROTEASE DOMAIN"/>
    <property type="match status" value="1"/>
</dbReference>
<reference evidence="6 7" key="1">
    <citation type="submission" date="2021-06" db="EMBL/GenBank/DDBJ databases">
        <authorList>
            <person name="Palmer J.M."/>
        </authorList>
    </citation>
    <scope>NUCLEOTIDE SEQUENCE [LARGE SCALE GENOMIC DNA]</scope>
    <source>
        <strain evidence="6 7">MEX-2019</strain>
        <tissue evidence="6">Muscle</tissue>
    </source>
</reference>
<dbReference type="EMBL" id="JAHHUM010001637">
    <property type="protein sequence ID" value="KAK5610177.1"/>
    <property type="molecule type" value="Genomic_DNA"/>
</dbReference>
<evidence type="ECO:0000259" key="5">
    <source>
        <dbReference type="PROSITE" id="PS50215"/>
    </source>
</evidence>
<sequence>MLCSLKCSLLFSLHFVFILAAGHDEQSGRLLSLSKEQGYFSQSGSGPSIVHPVRISADGEFVSHSLSHHFKGRVRRELRLLSPEGQVYYKLSYNGRTVIFNLTRNNHLLSTEYILERRNGSSNRTEHGLSEGNSCHLLGTVEAPDVKGTAAISTCNGLKGFFSLPEGHFFIEPAQKLPSEPAGTPEPHVVYPRLVEENQRRKRSLESKQTPSSCGVQDAPSDSLQVEKEREEWEREHWRGEAQVQSRWQRSVSRERWVETMVVADSKLIEYHGSDNVESYIFTIMNMVAGIFHDASIGNAIHVILVRLILLQGEEKGLKIAHHADTTLSSFCAWQKNLNPQSDTHPAHHDLAVLITRKDICAGMNQPCETLGLSHLSGMCQPHRSCNINEDSGLPVAFTVAHEMGHR</sequence>
<feature type="domain" description="Peptidase M12B" evidence="5">
    <location>
        <begin position="256"/>
        <end position="407"/>
    </location>
</feature>
<dbReference type="GO" id="GO:0006508">
    <property type="term" value="P:proteolysis"/>
    <property type="evidence" value="ECO:0007669"/>
    <property type="project" value="InterPro"/>
</dbReference>
<comment type="caution">
    <text evidence="6">The sequence shown here is derived from an EMBL/GenBank/DDBJ whole genome shotgun (WGS) entry which is preliminary data.</text>
</comment>
<name>A0AAV9RMW1_9TELE</name>
<dbReference type="PROSITE" id="PS50215">
    <property type="entry name" value="ADAM_MEPRO"/>
    <property type="match status" value="1"/>
</dbReference>
<accession>A0AAV9RMW1</accession>
<evidence type="ECO:0000313" key="7">
    <source>
        <dbReference type="Proteomes" id="UP001311232"/>
    </source>
</evidence>
<evidence type="ECO:0000256" key="4">
    <source>
        <dbReference type="SAM" id="SignalP"/>
    </source>
</evidence>
<dbReference type="Gene3D" id="3.40.390.10">
    <property type="entry name" value="Collagenase (Catalytic Domain)"/>
    <property type="match status" value="1"/>
</dbReference>
<dbReference type="InterPro" id="IPR002870">
    <property type="entry name" value="Peptidase_M12B_N"/>
</dbReference>
<feature type="compositionally biased region" description="Polar residues" evidence="3">
    <location>
        <begin position="207"/>
        <end position="224"/>
    </location>
</feature>
<feature type="signal peptide" evidence="4">
    <location>
        <begin position="1"/>
        <end position="20"/>
    </location>
</feature>
<feature type="region of interest" description="Disordered" evidence="3">
    <location>
        <begin position="200"/>
        <end position="229"/>
    </location>
</feature>
<dbReference type="Pfam" id="PF01421">
    <property type="entry name" value="Reprolysin"/>
    <property type="match status" value="1"/>
</dbReference>
<dbReference type="AlphaFoldDB" id="A0AAV9RMW1"/>
<proteinExistence type="predicted"/>
<dbReference type="PANTHER" id="PTHR11905:SF256">
    <property type="entry name" value="PEPTIDASE M12B DOMAIN-CONTAINING PROTEIN"/>
    <property type="match status" value="1"/>
</dbReference>
<evidence type="ECO:0000256" key="3">
    <source>
        <dbReference type="SAM" id="MobiDB-lite"/>
    </source>
</evidence>
<organism evidence="6 7">
    <name type="scientific">Crenichthys baileyi</name>
    <name type="common">White River springfish</name>
    <dbReference type="NCBI Taxonomy" id="28760"/>
    <lineage>
        <taxon>Eukaryota</taxon>
        <taxon>Metazoa</taxon>
        <taxon>Chordata</taxon>
        <taxon>Craniata</taxon>
        <taxon>Vertebrata</taxon>
        <taxon>Euteleostomi</taxon>
        <taxon>Actinopterygii</taxon>
        <taxon>Neopterygii</taxon>
        <taxon>Teleostei</taxon>
        <taxon>Neoteleostei</taxon>
        <taxon>Acanthomorphata</taxon>
        <taxon>Ovalentaria</taxon>
        <taxon>Atherinomorphae</taxon>
        <taxon>Cyprinodontiformes</taxon>
        <taxon>Goodeidae</taxon>
        <taxon>Crenichthys</taxon>
    </lineage>
</organism>
<dbReference type="CDD" id="cd04273">
    <property type="entry name" value="ZnMc_ADAMTS_like"/>
    <property type="match status" value="1"/>
</dbReference>